<dbReference type="EMBL" id="HBUF01365649">
    <property type="protein sequence ID" value="CAG6723415.1"/>
    <property type="molecule type" value="Transcribed_RNA"/>
</dbReference>
<dbReference type="EMBL" id="HBUF01365648">
    <property type="protein sequence ID" value="CAG6723413.1"/>
    <property type="molecule type" value="Transcribed_RNA"/>
</dbReference>
<dbReference type="EMBL" id="HBUF01315057">
    <property type="protein sequence ID" value="CAG6693888.1"/>
    <property type="molecule type" value="Transcribed_RNA"/>
</dbReference>
<name>A0A8D8W8Z3_9HEMI</name>
<organism evidence="1">
    <name type="scientific">Cacopsylla melanoneura</name>
    <dbReference type="NCBI Taxonomy" id="428564"/>
    <lineage>
        <taxon>Eukaryota</taxon>
        <taxon>Metazoa</taxon>
        <taxon>Ecdysozoa</taxon>
        <taxon>Arthropoda</taxon>
        <taxon>Hexapoda</taxon>
        <taxon>Insecta</taxon>
        <taxon>Pterygota</taxon>
        <taxon>Neoptera</taxon>
        <taxon>Paraneoptera</taxon>
        <taxon>Hemiptera</taxon>
        <taxon>Sternorrhyncha</taxon>
        <taxon>Psylloidea</taxon>
        <taxon>Psyllidae</taxon>
        <taxon>Psyllinae</taxon>
        <taxon>Cacopsylla</taxon>
    </lineage>
</organism>
<dbReference type="AlphaFoldDB" id="A0A8D8W8Z3"/>
<dbReference type="EMBL" id="HBUF01156985">
    <property type="protein sequence ID" value="CAG6649325.1"/>
    <property type="molecule type" value="Transcribed_RNA"/>
</dbReference>
<sequence length="125" mass="14894">MEGMGYQENQAWMVFLVGMGWMESREKMGYLAKTGLQEQMEQTELWDRQDLKALQVPKEFRVSLESPDLEVVPENSARMEFRVLLLFVLTNRKLVLYFPIPKLRSYLFRLPLWVIIKFFHPPPLL</sequence>
<protein>
    <submittedName>
        <fullName evidence="1">Uncharacterized protein</fullName>
    </submittedName>
</protein>
<dbReference type="EMBL" id="HBUF01655947">
    <property type="protein sequence ID" value="CAG6787776.1"/>
    <property type="molecule type" value="Transcribed_RNA"/>
</dbReference>
<accession>A0A8D8W8Z3</accession>
<proteinExistence type="predicted"/>
<dbReference type="EMBL" id="HBUF01365647">
    <property type="protein sequence ID" value="CAG6723411.1"/>
    <property type="molecule type" value="Transcribed_RNA"/>
</dbReference>
<evidence type="ECO:0000313" key="1">
    <source>
        <dbReference type="EMBL" id="CAG6649325.1"/>
    </source>
</evidence>
<reference evidence="1" key="1">
    <citation type="submission" date="2021-05" db="EMBL/GenBank/DDBJ databases">
        <authorList>
            <person name="Alioto T."/>
            <person name="Alioto T."/>
            <person name="Gomez Garrido J."/>
        </authorList>
    </citation>
    <scope>NUCLEOTIDE SEQUENCE</scope>
</reference>
<dbReference type="EMBL" id="HBUF01156986">
    <property type="protein sequence ID" value="CAG6649327.1"/>
    <property type="molecule type" value="Transcribed_RNA"/>
</dbReference>
<dbReference type="EMBL" id="HBUF01655948">
    <property type="protein sequence ID" value="CAG6787778.1"/>
    <property type="molecule type" value="Transcribed_RNA"/>
</dbReference>
<dbReference type="EMBL" id="HBUF01315058">
    <property type="protein sequence ID" value="CAG6693890.1"/>
    <property type="molecule type" value="Transcribed_RNA"/>
</dbReference>